<evidence type="ECO:0008006" key="4">
    <source>
        <dbReference type="Google" id="ProtNLM"/>
    </source>
</evidence>
<name>A0A0A3J4M5_9BACL</name>
<evidence type="ECO:0000313" key="3">
    <source>
        <dbReference type="Proteomes" id="UP000030595"/>
    </source>
</evidence>
<reference evidence="2 3" key="1">
    <citation type="submission" date="2014-02" db="EMBL/GenBank/DDBJ databases">
        <title>Draft genome sequence of Lysinibacillus massiliensis CCUG 49529.</title>
        <authorList>
            <person name="Zhang F."/>
            <person name="Wang G."/>
            <person name="Zhang L."/>
        </authorList>
    </citation>
    <scope>NUCLEOTIDE SEQUENCE [LARGE SCALE GENOMIC DNA]</scope>
    <source>
        <strain evidence="2 3">CCUG 49529</strain>
    </source>
</reference>
<feature type="transmembrane region" description="Helical" evidence="1">
    <location>
        <begin position="276"/>
        <end position="300"/>
    </location>
</feature>
<keyword evidence="3" id="KW-1185">Reference proteome</keyword>
<dbReference type="OrthoDB" id="9888646at2"/>
<proteinExistence type="predicted"/>
<evidence type="ECO:0000256" key="1">
    <source>
        <dbReference type="SAM" id="Phobius"/>
    </source>
</evidence>
<dbReference type="RefSeq" id="WP_036177657.1">
    <property type="nucleotide sequence ID" value="NZ_AVCZ01000025.1"/>
</dbReference>
<comment type="caution">
    <text evidence="2">The sequence shown here is derived from an EMBL/GenBank/DDBJ whole genome shotgun (WGS) entry which is preliminary data.</text>
</comment>
<accession>A0A0A3J4M5</accession>
<organism evidence="2 3">
    <name type="scientific">Ureibacillus massiliensis 4400831 = CIP 108448 = CCUG 49529</name>
    <dbReference type="NCBI Taxonomy" id="1211035"/>
    <lineage>
        <taxon>Bacteria</taxon>
        <taxon>Bacillati</taxon>
        <taxon>Bacillota</taxon>
        <taxon>Bacilli</taxon>
        <taxon>Bacillales</taxon>
        <taxon>Caryophanaceae</taxon>
        <taxon>Ureibacillus</taxon>
    </lineage>
</organism>
<dbReference type="Proteomes" id="UP000030595">
    <property type="component" value="Unassembled WGS sequence"/>
</dbReference>
<gene>
    <name evidence="2" type="ORF">CD30_13330</name>
</gene>
<keyword evidence="1" id="KW-0812">Transmembrane</keyword>
<evidence type="ECO:0000313" key="2">
    <source>
        <dbReference type="EMBL" id="KGR90128.1"/>
    </source>
</evidence>
<feature type="transmembrane region" description="Helical" evidence="1">
    <location>
        <begin position="306"/>
        <end position="329"/>
    </location>
</feature>
<dbReference type="eggNOG" id="ENOG5032X7S">
    <property type="taxonomic scope" value="Bacteria"/>
</dbReference>
<keyword evidence="1" id="KW-1133">Transmembrane helix</keyword>
<keyword evidence="1" id="KW-0472">Membrane</keyword>
<sequence>MVESLILGFRDMFKNRQLFLVFETSILLICLIIISASSSLLSELNNSFNVGESSKGYTVVPIANDMSSNAQLVNEINQLLNTGGESFFYSETVTNQIGFPTVIVIGNAFNEELYAKIYAKSDIKQKINFANVHFPEQTTFESTDFSGFDEKIFEYFPEDEIVIILLKTNQLDKWIELNDGLKIIELVKNVRFSELDKQEGLVNQFEAIFEDSFLFLQSNSNQSKEVSFILLFVYPVVALLIASLVIAFIIMYNSLFKKLYREYTIHLISGATLKHIFVRNSVFIFTLISVCFLIVSFLNGFQINPIFWITLVILLLIFVVFEVLLYLVLIRQVLLMSLKGDY</sequence>
<feature type="transmembrane region" description="Helical" evidence="1">
    <location>
        <begin position="228"/>
        <end position="255"/>
    </location>
</feature>
<feature type="transmembrane region" description="Helical" evidence="1">
    <location>
        <begin position="20"/>
        <end position="41"/>
    </location>
</feature>
<protein>
    <recommendedName>
        <fullName evidence="4">ABC transporter permease</fullName>
    </recommendedName>
</protein>
<dbReference type="AlphaFoldDB" id="A0A0A3J4M5"/>
<dbReference type="EMBL" id="JPVQ01000025">
    <property type="protein sequence ID" value="KGR90128.1"/>
    <property type="molecule type" value="Genomic_DNA"/>
</dbReference>